<evidence type="ECO:0000313" key="1">
    <source>
        <dbReference type="EMBL" id="EME65484.1"/>
    </source>
</evidence>
<reference evidence="1 2" key="1">
    <citation type="journal article" date="2013" name="Genome Announc.">
        <title>Draft Genome Sequence of Amycolatopsis decaplanina Strain DSM 44594T.</title>
        <authorList>
            <person name="Kaur N."/>
            <person name="Kumar S."/>
            <person name="Bala M."/>
            <person name="Raghava G.P."/>
            <person name="Mayilraj S."/>
        </authorList>
    </citation>
    <scope>NUCLEOTIDE SEQUENCE [LARGE SCALE GENOMIC DNA]</scope>
    <source>
        <strain evidence="1 2">DSM 44594</strain>
    </source>
</reference>
<proteinExistence type="predicted"/>
<feature type="non-terminal residue" evidence="1">
    <location>
        <position position="85"/>
    </location>
</feature>
<dbReference type="GO" id="GO:0016740">
    <property type="term" value="F:transferase activity"/>
    <property type="evidence" value="ECO:0007669"/>
    <property type="project" value="UniProtKB-KW"/>
</dbReference>
<dbReference type="AlphaFoldDB" id="M2ZYT0"/>
<comment type="caution">
    <text evidence="1">The sequence shown here is derived from an EMBL/GenBank/DDBJ whole genome shotgun (WGS) entry which is preliminary data.</text>
</comment>
<sequence>MSAAAQILQRMEQLGISKRERYKTLLGTGMTLTRIKAVAVAESARGNHLGASIIKRAKQVYDQCQYLTMYGAMPEARGLEAFYQR</sequence>
<organism evidence="1 2">
    <name type="scientific">Amycolatopsis decaplanina DSM 44594</name>
    <dbReference type="NCBI Taxonomy" id="1284240"/>
    <lineage>
        <taxon>Bacteria</taxon>
        <taxon>Bacillati</taxon>
        <taxon>Actinomycetota</taxon>
        <taxon>Actinomycetes</taxon>
        <taxon>Pseudonocardiales</taxon>
        <taxon>Pseudonocardiaceae</taxon>
        <taxon>Amycolatopsis</taxon>
    </lineage>
</organism>
<protein>
    <submittedName>
        <fullName evidence="1">GCN5-like N-acetyltransferase</fullName>
    </submittedName>
</protein>
<evidence type="ECO:0000313" key="2">
    <source>
        <dbReference type="Proteomes" id="UP000054226"/>
    </source>
</evidence>
<name>M2ZYT0_9PSEU</name>
<gene>
    <name evidence="1" type="ORF">H074_00362</name>
</gene>
<dbReference type="EMBL" id="AOHO01000013">
    <property type="protein sequence ID" value="EME65484.1"/>
    <property type="molecule type" value="Genomic_DNA"/>
</dbReference>
<keyword evidence="2" id="KW-1185">Reference proteome</keyword>
<keyword evidence="1" id="KW-0808">Transferase</keyword>
<dbReference type="Proteomes" id="UP000054226">
    <property type="component" value="Unassembled WGS sequence"/>
</dbReference>
<accession>M2ZYT0</accession>